<organism evidence="2 3">
    <name type="scientific">Nisaea acidiphila</name>
    <dbReference type="NCBI Taxonomy" id="1862145"/>
    <lineage>
        <taxon>Bacteria</taxon>
        <taxon>Pseudomonadati</taxon>
        <taxon>Pseudomonadota</taxon>
        <taxon>Alphaproteobacteria</taxon>
        <taxon>Rhodospirillales</taxon>
        <taxon>Thalassobaculaceae</taxon>
        <taxon>Nisaea</taxon>
    </lineage>
</organism>
<proteinExistence type="predicted"/>
<dbReference type="EMBL" id="CP102480">
    <property type="protein sequence ID" value="UUX50582.1"/>
    <property type="molecule type" value="Genomic_DNA"/>
</dbReference>
<dbReference type="KEGG" id="naci:NUH88_02560"/>
<dbReference type="AlphaFoldDB" id="A0A9J7ATZ8"/>
<dbReference type="InterPro" id="IPR011322">
    <property type="entry name" value="N-reg_PII-like_a/b"/>
</dbReference>
<dbReference type="Pfam" id="PF00543">
    <property type="entry name" value="P-II"/>
    <property type="match status" value="1"/>
</dbReference>
<sequence length="108" mass="11816">MRSAMETHPKVRLDILIEQLAVPRLGTLLDTLPGVNGYTILPVQGGSGLNGIWTRDGQIAGAEGMMMIWCILDAQHKEAVLKSVFEFVNARAGLITVSNVDVVRPERF</sequence>
<reference evidence="2" key="1">
    <citation type="submission" date="2022-08" db="EMBL/GenBank/DDBJ databases">
        <title>Nisaea acidiphila sp. nov., isolated from a marine algal debris and emended description of the genus Nisaea Urios et al. 2008.</title>
        <authorList>
            <person name="Kwon K."/>
        </authorList>
    </citation>
    <scope>NUCLEOTIDE SEQUENCE</scope>
    <source>
        <strain evidence="2">MEBiC11861</strain>
    </source>
</reference>
<protein>
    <recommendedName>
        <fullName evidence="1">Nitrogen regulatory protein P-II</fullName>
    </recommendedName>
</protein>
<dbReference type="RefSeq" id="WP_257769771.1">
    <property type="nucleotide sequence ID" value="NZ_CP102480.1"/>
</dbReference>
<dbReference type="SUPFAM" id="SSF54913">
    <property type="entry name" value="GlnB-like"/>
    <property type="match status" value="1"/>
</dbReference>
<dbReference type="GO" id="GO:0006808">
    <property type="term" value="P:regulation of nitrogen utilization"/>
    <property type="evidence" value="ECO:0007669"/>
    <property type="project" value="InterPro"/>
</dbReference>
<dbReference type="InterPro" id="IPR002187">
    <property type="entry name" value="N-reg_PII"/>
</dbReference>
<evidence type="ECO:0000313" key="3">
    <source>
        <dbReference type="Proteomes" id="UP001060336"/>
    </source>
</evidence>
<dbReference type="InterPro" id="IPR015867">
    <property type="entry name" value="N-reg_PII/ATP_PRibTrfase_C"/>
</dbReference>
<keyword evidence="3" id="KW-1185">Reference proteome</keyword>
<name>A0A9J7ATZ8_9PROT</name>
<dbReference type="Proteomes" id="UP001060336">
    <property type="component" value="Chromosome"/>
</dbReference>
<accession>A0A9J7ATZ8</accession>
<evidence type="ECO:0000256" key="1">
    <source>
        <dbReference type="ARBA" id="ARBA00015681"/>
    </source>
</evidence>
<gene>
    <name evidence="2" type="ORF">NUH88_02560</name>
</gene>
<dbReference type="GO" id="GO:0030234">
    <property type="term" value="F:enzyme regulator activity"/>
    <property type="evidence" value="ECO:0007669"/>
    <property type="project" value="InterPro"/>
</dbReference>
<evidence type="ECO:0000313" key="2">
    <source>
        <dbReference type="EMBL" id="UUX50582.1"/>
    </source>
</evidence>
<dbReference type="Gene3D" id="3.30.70.120">
    <property type="match status" value="1"/>
</dbReference>